<dbReference type="KEGG" id="osn:115222398"/>
<feature type="compositionally biased region" description="Basic and acidic residues" evidence="1">
    <location>
        <begin position="2566"/>
        <end position="2580"/>
    </location>
</feature>
<gene>
    <name evidence="4" type="primary">LOC115222398</name>
</gene>
<evidence type="ECO:0000259" key="2">
    <source>
        <dbReference type="PROSITE" id="PS50888"/>
    </source>
</evidence>
<feature type="compositionally biased region" description="Polar residues" evidence="1">
    <location>
        <begin position="755"/>
        <end position="779"/>
    </location>
</feature>
<feature type="compositionally biased region" description="Basic and acidic residues" evidence="1">
    <location>
        <begin position="833"/>
        <end position="852"/>
    </location>
</feature>
<dbReference type="InterPro" id="IPR036638">
    <property type="entry name" value="HLH_DNA-bd_sf"/>
</dbReference>
<feature type="region of interest" description="Disordered" evidence="1">
    <location>
        <begin position="941"/>
        <end position="963"/>
    </location>
</feature>
<feature type="compositionally biased region" description="Polar residues" evidence="1">
    <location>
        <begin position="706"/>
        <end position="719"/>
    </location>
</feature>
<evidence type="ECO:0000256" key="1">
    <source>
        <dbReference type="SAM" id="MobiDB-lite"/>
    </source>
</evidence>
<feature type="region of interest" description="Disordered" evidence="1">
    <location>
        <begin position="2271"/>
        <end position="2295"/>
    </location>
</feature>
<feature type="compositionally biased region" description="Basic and acidic residues" evidence="1">
    <location>
        <begin position="884"/>
        <end position="904"/>
    </location>
</feature>
<feature type="compositionally biased region" description="Low complexity" evidence="1">
    <location>
        <begin position="1271"/>
        <end position="1304"/>
    </location>
</feature>
<feature type="compositionally biased region" description="Low complexity" evidence="1">
    <location>
        <begin position="809"/>
        <end position="820"/>
    </location>
</feature>
<dbReference type="Proteomes" id="UP000515154">
    <property type="component" value="Linkage group LG19"/>
</dbReference>
<feature type="domain" description="BHLH" evidence="2">
    <location>
        <begin position="2570"/>
        <end position="2625"/>
    </location>
</feature>
<feature type="compositionally biased region" description="Polar residues" evidence="1">
    <location>
        <begin position="1882"/>
        <end position="1893"/>
    </location>
</feature>
<feature type="compositionally biased region" description="Polar residues" evidence="1">
    <location>
        <begin position="615"/>
        <end position="626"/>
    </location>
</feature>
<feature type="compositionally biased region" description="Polar residues" evidence="1">
    <location>
        <begin position="2033"/>
        <end position="2051"/>
    </location>
</feature>
<feature type="region of interest" description="Disordered" evidence="1">
    <location>
        <begin position="1553"/>
        <end position="1586"/>
    </location>
</feature>
<evidence type="ECO:0000313" key="3">
    <source>
        <dbReference type="Proteomes" id="UP000515154"/>
    </source>
</evidence>
<proteinExistence type="predicted"/>
<feature type="compositionally biased region" description="Basic and acidic residues" evidence="1">
    <location>
        <begin position="2052"/>
        <end position="2066"/>
    </location>
</feature>
<protein>
    <submittedName>
        <fullName evidence="4">Uncharacterized protein LOC115222398</fullName>
    </submittedName>
</protein>
<feature type="region of interest" description="Disordered" evidence="1">
    <location>
        <begin position="1882"/>
        <end position="1965"/>
    </location>
</feature>
<dbReference type="InterPro" id="IPR011598">
    <property type="entry name" value="bHLH_dom"/>
</dbReference>
<feature type="compositionally biased region" description="Polar residues" evidence="1">
    <location>
        <begin position="1904"/>
        <end position="1913"/>
    </location>
</feature>
<feature type="region of interest" description="Disordered" evidence="1">
    <location>
        <begin position="1271"/>
        <end position="1314"/>
    </location>
</feature>
<reference evidence="4" key="1">
    <citation type="submission" date="2025-08" db="UniProtKB">
        <authorList>
            <consortium name="RefSeq"/>
        </authorList>
    </citation>
    <scope>IDENTIFICATION</scope>
</reference>
<feature type="region of interest" description="Disordered" evidence="1">
    <location>
        <begin position="809"/>
        <end position="910"/>
    </location>
</feature>
<feature type="region of interest" description="Disordered" evidence="1">
    <location>
        <begin position="735"/>
        <end position="790"/>
    </location>
</feature>
<evidence type="ECO:0000313" key="4">
    <source>
        <dbReference type="RefSeq" id="XP_029648488.1"/>
    </source>
</evidence>
<feature type="compositionally biased region" description="Polar residues" evidence="1">
    <location>
        <begin position="999"/>
        <end position="1015"/>
    </location>
</feature>
<feature type="region of interest" description="Disordered" evidence="1">
    <location>
        <begin position="29"/>
        <end position="57"/>
    </location>
</feature>
<organism evidence="3 4">
    <name type="scientific">Octopus sinensis</name>
    <name type="common">East Asian common octopus</name>
    <dbReference type="NCBI Taxonomy" id="2607531"/>
    <lineage>
        <taxon>Eukaryota</taxon>
        <taxon>Metazoa</taxon>
        <taxon>Spiralia</taxon>
        <taxon>Lophotrochozoa</taxon>
        <taxon>Mollusca</taxon>
        <taxon>Cephalopoda</taxon>
        <taxon>Coleoidea</taxon>
        <taxon>Octopodiformes</taxon>
        <taxon>Octopoda</taxon>
        <taxon>Incirrata</taxon>
        <taxon>Octopodidae</taxon>
        <taxon>Octopus</taxon>
    </lineage>
</organism>
<sequence>MKRALSKDGGELSCLTMLRDKRYATRSIQSEMPGTSSDNVNCASLDSGQAEATSQLPPSQFLTHNIIGNSLGNEQFKELSNANKSPSDVLFNDENNGRHNIQMRKFDCYNHTLENGEMVLLPQTNLHQSYQQQQQPQDNTVLLSGTPNNQELLKDYFHDSLPGSCCCSHVYSQKNPSFGNTTPRRPDFCEAIMKSSCSGTISTSITSSSSSIISNSSSGGNISNSMSNHVLQMDSNSKSTNEFLSLAPNSISSLEACGGMYCDCPMSACQDIYCDGSICSCQNINCDSSMSSCQDVHFSSPMNICCREVSCSSFAPPNLKCQGQMMLPKSNAYERNSYKSNQPLSNVNSSKAQANRFWDKRPSLQAQKVPNTFIYDLSYNNVSEQMDKCLAVKSEDNENLIYPDKNQIWQYTTCHQTFPSIKHQNKSPNCCSFQNSPNSMIKVEKPKLWNCAHQPLSENFVYQEQLCKACNPAMEPQEISGSMPAVNYLHTNMKSRRPVNNVICKSSPDLVPSQKYMHNGQLFFNSATTTTSTGTITTTSTITMTATTYITAITTTTAAASNNSFSPHCCSSCSVQPLNYKLFPPKTSECSTTEAAESKISLQYDQHSVISFMSSDSESDNMTWSASEGKEELNKSSSSGRSLPSPPVFKNVSEALHRLPESPKVPLVCMEDVIVIDSSPGSDSSSIDTPNNSNTSNSSAKPPTPQQQSFRAKTNTNPKSVKKLCFDEEKCESQFSKNSKESSKNHRSQEVTKENPANSASKTSASRSNQKNSIVNNKPNPVFSRSNRIRSPSIRYKDDVLSFPLVFPSRSSQSASNRVSEIVQKSRVPNRRRQPDLVKVEEKSSEKADETVTSKNLKRQAKCTPDAKSTSLPLDRRKMLRSSNKVEDKSPVKLEKDIKTDDKNSVQNSVQSKEVVLKQEQEDQVEFKQPENLLNKISPSLQNEDGSDKCHQTVESPPEVAVQSHKVTKPCSFEDRGKKLHTATASACHTKTDRKHNSHNTATTTSFTSDQIQPSTSSVTANFSSTVNTVIREPLPLSILSRPEKAISECKKNSAFVSSELDRYLAGETESVNSNADLSFSKNKGILPKSGPFLPSKTTPFCDKTYAFEGNEKSNEKALQKTTGIVYNTRSKCSSSSVAVHDSDKIIVDNHLHVDVYDMDNDANDKTGNVTNDNRDNVNKITGNIINENPDCVTSENNDNVTNDNSNIVTNKITVNYTNDNVTNDNTFSVTNDYNDNVISDNIDNVTNNYADSVCNDNIDAGNVNVKDTVNNSVNNHNNTVNKTYDDNNNNNNNNRENNHNSNNAERLSLPCNSSFKDRVNSSVNENKAGNSFSSAYNNHLIQLAAVSKQISANLPESSQSKSYSSGTSSLYEPDFDEVDGILFMSFPSEESLQAHIAVERKDKWESTTGHMSSISNILSFHRWKETHQEEKFPRPAFDKNMNLRGLHMRLKRYCKLLRSEWLKIKQKNSTRNNHRKAFKFSRFQMATRSKRWTRTNSALCAGRSLASRNKNAGKFQKLHWRTEARILRGLKPEEVRQMGMKKKRRKKFIFTHRKGCKRQDASGNEDSDSGSSKNSMEEDAVSHTSVVKEVKEVKCGKNGYIHPMRSCCRREKVVSVEEKMSRAVRSCKSHSDEEKPVIEKSAHLLYQSDEMHAIRKLGEFELNEPSIRKRTRSQVEYFKDQQTKNQRPNNSLPLTTFTQSMAQAATSALHDNFIRKNGSAATLAAFSDGKHDTDMFTQVDSVMDEKRRLEEASQLIPLGGCKGYKEKHPSQAPAVRLCNTSEEELDKETVRILLARQKLKAKNEKCNKPGCRYGCICHLCWISENNEELTKPCAISTKACDKEYCRLGCICDNNENTKLKVDCAKPCCELTTCCCDSPTKNLPTESKKSSPPKNLDCNKNETAKSPLTSPASNECVDENSCSSVQDKDKLTSADNTPSNKEDTSSNKSKLPKKDKYASLPRRQMTHRTAKNLDAISRKAMMFYETSEMYHLKKKRNQSSLRSHVAGSRRKFSCRSTKSVRGKASGSEKENSKSSTPFKRTYSLRGSSNRHLSTENSEKSSEHSGHTSDPYAYPGQSIENCVVEIDQVNGNKHCKQFGVVTRKMVPKEDTENYNVGNKELQQNAKETSIAKRLRMASRKPVYHKSWSLRSKQVKLLDTRSQSMRQSDREMKEGAYVTQSGWLLRSKERLAKAVKKEPVQEIPVRRCHTRLSEAGNEKIKSEYKRPMKIRSRKASSGVTCTDKAVKMRMKTEIRETPQTYHKILPTLYNNNQSLNHVTSNDKSQSSSPNTFQNSGIVNNSDLVSAVSEYDENAVVPNSSSNVSNHQVQLVSIPFPTKHTNQNPADISEWNSDVVALPLSIPSNTCSVSDNCAMENSTCNLPNSLRSNIVVTAVDQNNTDVNDMASTNSQLLPRNLLAAESKQGLVLIPYDTSLSSSETIVADPSTDSPDDKQCVTRTGIKEDSHLADAAMIASSQQHENLDYKFSTELHQLKIEKVDPNSESQSLIKYKHMDNLSYKTDSGIGSATSVPNDVYLDVDCYEDIIVDDEGYHNACNSSSAKDKRNSKRFRNDIQRSRHMSRERERRLQILSKMTMLQLVVYENDPENRNKILPKQVILDTAIELVHTLKIGEDSLVSLISCLYTKNNFLWEKLSKVKGELYEIGYVESEINKILDDAGLPFDMYKPPVISTAQTYEDMGSPLKFVPSNHPSTFECQIISDEDCDVDVVSETTTVPQNQILMAQCRQPTPNCNEPISNDDDVIILSPEWDAEQKIPEFDTNSSTLMIDSVFSLAPENYENFSTSYNIPDDTQIIQPD</sequence>
<dbReference type="SUPFAM" id="SSF47459">
    <property type="entry name" value="HLH, helix-loop-helix DNA-binding domain"/>
    <property type="match status" value="1"/>
</dbReference>
<feature type="region of interest" description="Disordered" evidence="1">
    <location>
        <begin position="988"/>
        <end position="1015"/>
    </location>
</feature>
<feature type="compositionally biased region" description="Basic and acidic residues" evidence="1">
    <location>
        <begin position="735"/>
        <end position="753"/>
    </location>
</feature>
<name>A0A6P7TBQ1_9MOLL</name>
<dbReference type="RefSeq" id="XP_029648488.1">
    <property type="nucleotide sequence ID" value="XM_029792628.2"/>
</dbReference>
<feature type="region of interest" description="Disordered" evidence="1">
    <location>
        <begin position="615"/>
        <end position="647"/>
    </location>
</feature>
<feature type="region of interest" description="Disordered" evidence="1">
    <location>
        <begin position="2552"/>
        <end position="2580"/>
    </location>
</feature>
<dbReference type="GO" id="GO:0046983">
    <property type="term" value="F:protein dimerization activity"/>
    <property type="evidence" value="ECO:0007669"/>
    <property type="project" value="InterPro"/>
</dbReference>
<accession>A0A6P7TBQ1</accession>
<dbReference type="PROSITE" id="PS50888">
    <property type="entry name" value="BHLH"/>
    <property type="match status" value="1"/>
</dbReference>
<feature type="compositionally biased region" description="Basic residues" evidence="1">
    <location>
        <begin position="2007"/>
        <end position="2021"/>
    </location>
</feature>
<feature type="region of interest" description="Disordered" evidence="1">
    <location>
        <begin position="1993"/>
        <end position="2072"/>
    </location>
</feature>
<keyword evidence="3" id="KW-1185">Reference proteome</keyword>
<feature type="region of interest" description="Disordered" evidence="1">
    <location>
        <begin position="679"/>
        <end position="719"/>
    </location>
</feature>
<feature type="compositionally biased region" description="Low complexity" evidence="1">
    <location>
        <begin position="679"/>
        <end position="699"/>
    </location>
</feature>